<evidence type="ECO:0000313" key="2">
    <source>
        <dbReference type="Proteomes" id="UP001279734"/>
    </source>
</evidence>
<gene>
    <name evidence="1" type="ORF">Nepgr_028586</name>
</gene>
<proteinExistence type="predicted"/>
<dbReference type="EMBL" id="BSYO01000031">
    <property type="protein sequence ID" value="GMH26743.1"/>
    <property type="molecule type" value="Genomic_DNA"/>
</dbReference>
<dbReference type="AlphaFoldDB" id="A0AAD3Y2J2"/>
<evidence type="ECO:0000313" key="1">
    <source>
        <dbReference type="EMBL" id="GMH26743.1"/>
    </source>
</evidence>
<name>A0AAD3Y2J2_NEPGR</name>
<reference evidence="1" key="1">
    <citation type="submission" date="2023-05" db="EMBL/GenBank/DDBJ databases">
        <title>Nepenthes gracilis genome sequencing.</title>
        <authorList>
            <person name="Fukushima K."/>
        </authorList>
    </citation>
    <scope>NUCLEOTIDE SEQUENCE</scope>
    <source>
        <strain evidence="1">SING2019-196</strain>
    </source>
</reference>
<keyword evidence="2" id="KW-1185">Reference proteome</keyword>
<comment type="caution">
    <text evidence="1">The sequence shown here is derived from an EMBL/GenBank/DDBJ whole genome shotgun (WGS) entry which is preliminary data.</text>
</comment>
<organism evidence="1 2">
    <name type="scientific">Nepenthes gracilis</name>
    <name type="common">Slender pitcher plant</name>
    <dbReference type="NCBI Taxonomy" id="150966"/>
    <lineage>
        <taxon>Eukaryota</taxon>
        <taxon>Viridiplantae</taxon>
        <taxon>Streptophyta</taxon>
        <taxon>Embryophyta</taxon>
        <taxon>Tracheophyta</taxon>
        <taxon>Spermatophyta</taxon>
        <taxon>Magnoliopsida</taxon>
        <taxon>eudicotyledons</taxon>
        <taxon>Gunneridae</taxon>
        <taxon>Pentapetalae</taxon>
        <taxon>Caryophyllales</taxon>
        <taxon>Nepenthaceae</taxon>
        <taxon>Nepenthes</taxon>
    </lineage>
</organism>
<accession>A0AAD3Y2J2</accession>
<sequence length="91" mass="9897">MDPSIPPPNISATVHVTNNVRFSLLGYGVLSSSSDNRNLRSDNVLKKSDEDEHNFSLGYCAADGGYPRASCCCCRATEGFAFHSLYSPVHQ</sequence>
<protein>
    <submittedName>
        <fullName evidence="1">Uncharacterized protein</fullName>
    </submittedName>
</protein>
<dbReference type="Proteomes" id="UP001279734">
    <property type="component" value="Unassembled WGS sequence"/>
</dbReference>